<keyword evidence="3 6" id="KW-0812">Transmembrane</keyword>
<keyword evidence="7" id="KW-0732">Signal</keyword>
<proteinExistence type="predicted"/>
<evidence type="ECO:0000256" key="3">
    <source>
        <dbReference type="ARBA" id="ARBA00022692"/>
    </source>
</evidence>
<keyword evidence="9" id="KW-1185">Reference proteome</keyword>
<dbReference type="PANTHER" id="PTHR39083">
    <property type="entry name" value="CYCLIC DI-GMP-BINDING PROTEIN"/>
    <property type="match status" value="1"/>
</dbReference>
<organism evidence="8 9">
    <name type="scientific">Paenibacillus xanthanilyticus</name>
    <dbReference type="NCBI Taxonomy" id="1783531"/>
    <lineage>
        <taxon>Bacteria</taxon>
        <taxon>Bacillati</taxon>
        <taxon>Bacillota</taxon>
        <taxon>Bacilli</taxon>
        <taxon>Bacillales</taxon>
        <taxon>Paenibacillaceae</taxon>
        <taxon>Paenibacillus</taxon>
    </lineage>
</organism>
<dbReference type="RefSeq" id="WP_377717429.1">
    <property type="nucleotide sequence ID" value="NZ_JBHSAM010000010.1"/>
</dbReference>
<evidence type="ECO:0000256" key="2">
    <source>
        <dbReference type="ARBA" id="ARBA00022475"/>
    </source>
</evidence>
<feature type="transmembrane region" description="Helical" evidence="6">
    <location>
        <begin position="721"/>
        <end position="741"/>
    </location>
</feature>
<dbReference type="EMBL" id="JBHSAM010000010">
    <property type="protein sequence ID" value="MFC4098735.1"/>
    <property type="molecule type" value="Genomic_DNA"/>
</dbReference>
<reference evidence="9" key="1">
    <citation type="journal article" date="2019" name="Int. J. Syst. Evol. Microbiol.">
        <title>The Global Catalogue of Microorganisms (GCM) 10K type strain sequencing project: providing services to taxonomists for standard genome sequencing and annotation.</title>
        <authorList>
            <consortium name="The Broad Institute Genomics Platform"/>
            <consortium name="The Broad Institute Genome Sequencing Center for Infectious Disease"/>
            <person name="Wu L."/>
            <person name="Ma J."/>
        </authorList>
    </citation>
    <scope>NUCLEOTIDE SEQUENCE [LARGE SCALE GENOMIC DNA]</scope>
    <source>
        <strain evidence="9">IBRC-M 10987</strain>
    </source>
</reference>
<protein>
    <submittedName>
        <fullName evidence="8">Cellulose biosynthesis cyclic di-GMP-binding regulatory protein BcsB</fullName>
    </submittedName>
</protein>
<comment type="subcellular location">
    <subcellularLocation>
        <location evidence="1">Cell membrane</location>
        <topology evidence="1">Single-pass membrane protein</topology>
    </subcellularLocation>
</comment>
<dbReference type="CDD" id="cd12087">
    <property type="entry name" value="TM_EGFR-like"/>
    <property type="match status" value="1"/>
</dbReference>
<evidence type="ECO:0000256" key="7">
    <source>
        <dbReference type="SAM" id="SignalP"/>
    </source>
</evidence>
<gene>
    <name evidence="8" type="ORF">ACFOZ8_03585</name>
</gene>
<evidence type="ECO:0000256" key="4">
    <source>
        <dbReference type="ARBA" id="ARBA00022989"/>
    </source>
</evidence>
<evidence type="ECO:0000256" key="6">
    <source>
        <dbReference type="SAM" id="Phobius"/>
    </source>
</evidence>
<keyword evidence="2" id="KW-1003">Cell membrane</keyword>
<feature type="chain" id="PRO_5047381553" evidence="7">
    <location>
        <begin position="25"/>
        <end position="748"/>
    </location>
</feature>
<evidence type="ECO:0000313" key="8">
    <source>
        <dbReference type="EMBL" id="MFC4098735.1"/>
    </source>
</evidence>
<dbReference type="Gene3D" id="2.60.120.260">
    <property type="entry name" value="Galactose-binding domain-like"/>
    <property type="match status" value="2"/>
</dbReference>
<evidence type="ECO:0000256" key="1">
    <source>
        <dbReference type="ARBA" id="ARBA00004162"/>
    </source>
</evidence>
<sequence length="748" mass="80235">MKKLLSSMGSLLVLAMSIPWTAQAAATSESTMGAGLSAATVQTVETTKQPYAATPEAIAEMAAKKIKADVNNIVLFADDRVLQGVSNREDYYFEIGKSRKLLPGSYIELIYGHSQTLIASRSTLTILLDDVPLGSVFLNEKNREGAKWRMDISSFPFDPGFHKLSIVTHMEVTNDLCTDQDNTANWMRISSDSIIHLNTTSSYASPDLSYYPSPFLEKGSTKPLNAAFVLPDTASNADLTALTRLSQYFASTVAAINLDMDVYRESDVSNKLLGEQPLIWIGAAQEWTQSGAQVLAQLRKEQPNGAEANRIALVASPANSDITNLFIMADESAMANAVTMLTDETLIGQLYGKSVSIPETITSLDQSANAETSSKTQQVTFADMGYGNLTVESLMVGAARISYPIPSEWELKSGVKLNLKYKHSKALNFAQSMIAVKVNGIPVASKFLSAESSEAGVLNLELSKDLFTSQRSIDIDVGFQFSANVSEAACSASSSHIGNWAVIDSSSSLSYVYKKRNTTELQNLPSPLATKGDWSESAILVPKDASASELSALATFMGMIGRNETSGLGLQVLALDGSAWEQAAADKQLLVVGSADKLPQKLLACPEGAVTIKDGQLTPTAAQVELLGSIRERAAWLQLCQSPLNEDRAMVMVAATDEGAIGLVNAAMVAPATNAKIAGRLAVIDERKEVHPFLVSQQAADQSSSASELLTTANKTVADRLLMIGGIAIVMIAAAVLFWWIRRRRGSL</sequence>
<dbReference type="Pfam" id="PF03170">
    <property type="entry name" value="BcsB"/>
    <property type="match status" value="1"/>
</dbReference>
<accession>A0ABV8K0C4</accession>
<evidence type="ECO:0000256" key="5">
    <source>
        <dbReference type="ARBA" id="ARBA00023136"/>
    </source>
</evidence>
<comment type="caution">
    <text evidence="8">The sequence shown here is derived from an EMBL/GenBank/DDBJ whole genome shotgun (WGS) entry which is preliminary data.</text>
</comment>
<keyword evidence="5 6" id="KW-0472">Membrane</keyword>
<dbReference type="Proteomes" id="UP001595715">
    <property type="component" value="Unassembled WGS sequence"/>
</dbReference>
<dbReference type="InterPro" id="IPR018513">
    <property type="entry name" value="Cell_synthase_bac"/>
</dbReference>
<dbReference type="PANTHER" id="PTHR39083:SF1">
    <property type="entry name" value="CYCLIC DI-GMP-BINDING PROTEIN"/>
    <property type="match status" value="1"/>
</dbReference>
<keyword evidence="4 6" id="KW-1133">Transmembrane helix</keyword>
<name>A0ABV8K0C4_9BACL</name>
<evidence type="ECO:0000313" key="9">
    <source>
        <dbReference type="Proteomes" id="UP001595715"/>
    </source>
</evidence>
<feature type="signal peptide" evidence="7">
    <location>
        <begin position="1"/>
        <end position="24"/>
    </location>
</feature>